<dbReference type="EMBL" id="BTCM01000001">
    <property type="protein sequence ID" value="GMK54570.1"/>
    <property type="molecule type" value="Genomic_DNA"/>
</dbReference>
<name>A0AAD3TPR9_9TREE</name>
<gene>
    <name evidence="1" type="ORF">CspeluHIS016_0111560</name>
</gene>
<protein>
    <submittedName>
        <fullName evidence="1">Uncharacterized protein</fullName>
    </submittedName>
</protein>
<sequence length="470" mass="54023">MPGQAVLDHTALPQLIDDILANAHYSVLLAFRGTSHQFQARIDADLFHHIIAREHDYEEDIPPDMPIAEIAARPTPSNVELRTASGRRLPGVRWEDEDASDAERLHWAARIRRYTRCVDFSNDVCLDNQEPVRDAALLADPEVRRILEEHDRNLLRWALGNVQRVRRWDMGTIFAMGADTIVQFAHAETSWDGYMCEPGALFDDMYVEPLDKLVINLRYDPGIGLLEQCDFGHNTHRHRTNSFNRRRNRIENPRELVVIFGRDRRYGPDTRFGGPGKVLDGLPEPEEDAPPLGLLHGVVEFLGSKLHCVERIVLVGLESVERTLLNVSPGIAEARLHDKVRKAIRVESAAQEDDLFDEEENLCRLALMDERLAQWQFHPEFDHFAVTEYWEARKQELDGDFRALNKLVHRLHTVTAADGYPNGLLSAMPSWVNLPDQPTFASIHFMTHDEYRVRYGQETWDFETDGYEID</sequence>
<dbReference type="AlphaFoldDB" id="A0AAD3TPR9"/>
<keyword evidence="2" id="KW-1185">Reference proteome</keyword>
<accession>A0AAD3TPR9</accession>
<evidence type="ECO:0000313" key="2">
    <source>
        <dbReference type="Proteomes" id="UP001222932"/>
    </source>
</evidence>
<organism evidence="1 2">
    <name type="scientific">Cutaneotrichosporon spelunceum</name>
    <dbReference type="NCBI Taxonomy" id="1672016"/>
    <lineage>
        <taxon>Eukaryota</taxon>
        <taxon>Fungi</taxon>
        <taxon>Dikarya</taxon>
        <taxon>Basidiomycota</taxon>
        <taxon>Agaricomycotina</taxon>
        <taxon>Tremellomycetes</taxon>
        <taxon>Trichosporonales</taxon>
        <taxon>Trichosporonaceae</taxon>
        <taxon>Cutaneotrichosporon</taxon>
    </lineage>
</organism>
<reference evidence="1" key="2">
    <citation type="submission" date="2023-06" db="EMBL/GenBank/DDBJ databases">
        <authorList>
            <person name="Kobayashi Y."/>
            <person name="Kayamori A."/>
            <person name="Aoki K."/>
            <person name="Shiwa Y."/>
            <person name="Fujita N."/>
            <person name="Sugita T."/>
            <person name="Iwasaki W."/>
            <person name="Tanaka N."/>
            <person name="Takashima M."/>
        </authorList>
    </citation>
    <scope>NUCLEOTIDE SEQUENCE</scope>
    <source>
        <strain evidence="1">HIS016</strain>
    </source>
</reference>
<proteinExistence type="predicted"/>
<evidence type="ECO:0000313" key="1">
    <source>
        <dbReference type="EMBL" id="GMK54570.1"/>
    </source>
</evidence>
<comment type="caution">
    <text evidence="1">The sequence shown here is derived from an EMBL/GenBank/DDBJ whole genome shotgun (WGS) entry which is preliminary data.</text>
</comment>
<reference evidence="1" key="1">
    <citation type="journal article" date="2023" name="BMC Genomics">
        <title>Chromosome-level genome assemblies of Cutaneotrichosporon spp. (Trichosporonales, Basidiomycota) reveal imbalanced evolution between nucleotide sequences and chromosome synteny.</title>
        <authorList>
            <person name="Kobayashi Y."/>
            <person name="Kayamori A."/>
            <person name="Aoki K."/>
            <person name="Shiwa Y."/>
            <person name="Matsutani M."/>
            <person name="Fujita N."/>
            <person name="Sugita T."/>
            <person name="Iwasaki W."/>
            <person name="Tanaka N."/>
            <person name="Takashima M."/>
        </authorList>
    </citation>
    <scope>NUCLEOTIDE SEQUENCE</scope>
    <source>
        <strain evidence="1">HIS016</strain>
    </source>
</reference>
<dbReference type="Proteomes" id="UP001222932">
    <property type="component" value="Unassembled WGS sequence"/>
</dbReference>